<gene>
    <name evidence="2" type="ORF">ALECFALPRED_001689</name>
</gene>
<dbReference type="EMBL" id="CAJPDR010000141">
    <property type="protein sequence ID" value="CAF9921005.1"/>
    <property type="molecule type" value="Genomic_DNA"/>
</dbReference>
<feature type="compositionally biased region" description="Basic and acidic residues" evidence="1">
    <location>
        <begin position="206"/>
        <end position="217"/>
    </location>
</feature>
<organism evidence="2 3">
    <name type="scientific">Alectoria fallacina</name>
    <dbReference type="NCBI Taxonomy" id="1903189"/>
    <lineage>
        <taxon>Eukaryota</taxon>
        <taxon>Fungi</taxon>
        <taxon>Dikarya</taxon>
        <taxon>Ascomycota</taxon>
        <taxon>Pezizomycotina</taxon>
        <taxon>Lecanoromycetes</taxon>
        <taxon>OSLEUM clade</taxon>
        <taxon>Lecanoromycetidae</taxon>
        <taxon>Lecanorales</taxon>
        <taxon>Lecanorineae</taxon>
        <taxon>Parmeliaceae</taxon>
        <taxon>Alectoria</taxon>
    </lineage>
</organism>
<dbReference type="AlphaFoldDB" id="A0A8H3IMT9"/>
<evidence type="ECO:0000313" key="3">
    <source>
        <dbReference type="Proteomes" id="UP000664203"/>
    </source>
</evidence>
<reference evidence="2" key="1">
    <citation type="submission" date="2021-03" db="EMBL/GenBank/DDBJ databases">
        <authorList>
            <person name="Tagirdzhanova G."/>
        </authorList>
    </citation>
    <scope>NUCLEOTIDE SEQUENCE</scope>
</reference>
<name>A0A8H3IMT9_9LECA</name>
<evidence type="ECO:0000313" key="2">
    <source>
        <dbReference type="EMBL" id="CAF9921005.1"/>
    </source>
</evidence>
<proteinExistence type="predicted"/>
<evidence type="ECO:0000256" key="1">
    <source>
        <dbReference type="SAM" id="MobiDB-lite"/>
    </source>
</evidence>
<sequence length="217" mass="25273">MTIFSLYTTILFHRRFFYCLPAQILPSPLYWKHVRRIELDLGPTQLSHLFNVPRDRRVGDSAQSCLDGVATQFQIWVNERRLQRALIRFPNVRQGWRDWKCDLTVCQKVFCLRIWAGVRVVLRSIPTIEMRGHLDEKQKQEWSKDLALERKGVASNLEELKGWQSQIWGQQYVDFRLYAFVLLSSNTHGSTAPRRSVTASPIASSRTHDKRDGTVGS</sequence>
<dbReference type="OrthoDB" id="5335493at2759"/>
<comment type="caution">
    <text evidence="2">The sequence shown here is derived from an EMBL/GenBank/DDBJ whole genome shotgun (WGS) entry which is preliminary data.</text>
</comment>
<accession>A0A8H3IMT9</accession>
<feature type="region of interest" description="Disordered" evidence="1">
    <location>
        <begin position="187"/>
        <end position="217"/>
    </location>
</feature>
<keyword evidence="3" id="KW-1185">Reference proteome</keyword>
<dbReference type="Proteomes" id="UP000664203">
    <property type="component" value="Unassembled WGS sequence"/>
</dbReference>
<protein>
    <submittedName>
        <fullName evidence="2">Uncharacterized protein</fullName>
    </submittedName>
</protein>